<evidence type="ECO:0000256" key="1">
    <source>
        <dbReference type="SAM" id="MobiDB-lite"/>
    </source>
</evidence>
<accession>A0AA39XGS3</accession>
<sequence>MKWWRERSRGGERNDPDEARGPESAIDQLPNRVPPRRTAGLLVGPSQLAGERESQKLARGGWSISKLFRRGKSLSARNRSRTFQVEEEGDDATAPVAQTTRAIYPHWRPAQRSSNTGVGVGGNRLGPIPSGVCRGRVRKVPVSTLDCSVVGHPWLLALGCLADNIGCKSKCTAFPALHPIDSSNTTQFQATAQCPSVARPRVVEAISGLTLEVPRAWFGSGRGPGGCRGEADAR</sequence>
<dbReference type="Proteomes" id="UP001175000">
    <property type="component" value="Unassembled WGS sequence"/>
</dbReference>
<comment type="caution">
    <text evidence="2">The sequence shown here is derived from an EMBL/GenBank/DDBJ whole genome shotgun (WGS) entry which is preliminary data.</text>
</comment>
<keyword evidence="3" id="KW-1185">Reference proteome</keyword>
<evidence type="ECO:0000313" key="3">
    <source>
        <dbReference type="Proteomes" id="UP001175000"/>
    </source>
</evidence>
<evidence type="ECO:0000313" key="2">
    <source>
        <dbReference type="EMBL" id="KAK0633722.1"/>
    </source>
</evidence>
<dbReference type="AlphaFoldDB" id="A0AA39XGS3"/>
<organism evidence="2 3">
    <name type="scientific">Immersiella caudata</name>
    <dbReference type="NCBI Taxonomy" id="314043"/>
    <lineage>
        <taxon>Eukaryota</taxon>
        <taxon>Fungi</taxon>
        <taxon>Dikarya</taxon>
        <taxon>Ascomycota</taxon>
        <taxon>Pezizomycotina</taxon>
        <taxon>Sordariomycetes</taxon>
        <taxon>Sordariomycetidae</taxon>
        <taxon>Sordariales</taxon>
        <taxon>Lasiosphaeriaceae</taxon>
        <taxon>Immersiella</taxon>
    </lineage>
</organism>
<feature type="region of interest" description="Disordered" evidence="1">
    <location>
        <begin position="1"/>
        <end position="55"/>
    </location>
</feature>
<proteinExistence type="predicted"/>
<dbReference type="EMBL" id="JAULSU010000001">
    <property type="protein sequence ID" value="KAK0633722.1"/>
    <property type="molecule type" value="Genomic_DNA"/>
</dbReference>
<protein>
    <submittedName>
        <fullName evidence="2">Uncharacterized protein</fullName>
    </submittedName>
</protein>
<feature type="compositionally biased region" description="Basic and acidic residues" evidence="1">
    <location>
        <begin position="1"/>
        <end position="21"/>
    </location>
</feature>
<name>A0AA39XGS3_9PEZI</name>
<gene>
    <name evidence="2" type="ORF">B0T14DRAFT_79627</name>
</gene>
<reference evidence="2" key="1">
    <citation type="submission" date="2023-06" db="EMBL/GenBank/DDBJ databases">
        <title>Genome-scale phylogeny and comparative genomics of the fungal order Sordariales.</title>
        <authorList>
            <consortium name="Lawrence Berkeley National Laboratory"/>
            <person name="Hensen N."/>
            <person name="Bonometti L."/>
            <person name="Westerberg I."/>
            <person name="Brannstrom I.O."/>
            <person name="Guillou S."/>
            <person name="Cros-Aarteil S."/>
            <person name="Calhoun S."/>
            <person name="Haridas S."/>
            <person name="Kuo A."/>
            <person name="Mondo S."/>
            <person name="Pangilinan J."/>
            <person name="Riley R."/>
            <person name="Labutti K."/>
            <person name="Andreopoulos B."/>
            <person name="Lipzen A."/>
            <person name="Chen C."/>
            <person name="Yanf M."/>
            <person name="Daum C."/>
            <person name="Ng V."/>
            <person name="Clum A."/>
            <person name="Steindorff A."/>
            <person name="Ohm R."/>
            <person name="Martin F."/>
            <person name="Silar P."/>
            <person name="Natvig D."/>
            <person name="Lalanne C."/>
            <person name="Gautier V."/>
            <person name="Ament-Velasquez S.L."/>
            <person name="Kruys A."/>
            <person name="Hutchinson M.I."/>
            <person name="Powell A.J."/>
            <person name="Barry K."/>
            <person name="Miller A.N."/>
            <person name="Grigoriev I.V."/>
            <person name="Debuchy R."/>
            <person name="Gladieux P."/>
            <person name="Thoren M.H."/>
            <person name="Johannesson H."/>
        </authorList>
    </citation>
    <scope>NUCLEOTIDE SEQUENCE</scope>
    <source>
        <strain evidence="2">CBS 606.72</strain>
    </source>
</reference>